<feature type="transmembrane region" description="Helical" evidence="2">
    <location>
        <begin position="176"/>
        <end position="194"/>
    </location>
</feature>
<dbReference type="InterPro" id="IPR045338">
    <property type="entry name" value="DUF6535"/>
</dbReference>
<feature type="transmembrane region" description="Helical" evidence="2">
    <location>
        <begin position="107"/>
        <end position="126"/>
    </location>
</feature>
<dbReference type="PROSITE" id="PS51257">
    <property type="entry name" value="PROKAR_LIPOPROTEIN"/>
    <property type="match status" value="1"/>
</dbReference>
<feature type="compositionally biased region" description="Polar residues" evidence="1">
    <location>
        <begin position="50"/>
        <end position="68"/>
    </location>
</feature>
<sequence length="217" mass="24297">MSRSDANSLVLNISSGSCWDSTSAFTCRFLAGGTGWRWFIYSGNDPPPVSKQNDQASSPLGNEPVLTSQPVNATGRIREKKPTVDKSWDRVSKELARNLVKNWKEDIDTLLVFAGLFSAAVSALVIESYQWLSEDPTDTVVFLLTQTSLQLSGSQSISLEWPPFKADPSSVRINRFWFLSRFISPTSALFGLLFKQWVREHQRNMQAHTPAEVLALR</sequence>
<evidence type="ECO:0000259" key="3">
    <source>
        <dbReference type="Pfam" id="PF20153"/>
    </source>
</evidence>
<comment type="caution">
    <text evidence="4">The sequence shown here is derived from an EMBL/GenBank/DDBJ whole genome shotgun (WGS) entry which is preliminary data.</text>
</comment>
<dbReference type="Proteomes" id="UP000054988">
    <property type="component" value="Unassembled WGS sequence"/>
</dbReference>
<evidence type="ECO:0000256" key="1">
    <source>
        <dbReference type="SAM" id="MobiDB-lite"/>
    </source>
</evidence>
<gene>
    <name evidence="4" type="ORF">WG66_9823</name>
</gene>
<reference evidence="4 5" key="1">
    <citation type="submission" date="2015-12" db="EMBL/GenBank/DDBJ databases">
        <title>Draft genome sequence of Moniliophthora roreri, the causal agent of frosty pod rot of cacao.</title>
        <authorList>
            <person name="Aime M.C."/>
            <person name="Diaz-Valderrama J.R."/>
            <person name="Kijpornyongpan T."/>
            <person name="Phillips-Mora W."/>
        </authorList>
    </citation>
    <scope>NUCLEOTIDE SEQUENCE [LARGE SCALE GENOMIC DNA]</scope>
    <source>
        <strain evidence="4 5">MCA 2952</strain>
    </source>
</reference>
<dbReference type="AlphaFoldDB" id="A0A0W0FMP7"/>
<feature type="region of interest" description="Disordered" evidence="1">
    <location>
        <begin position="49"/>
        <end position="68"/>
    </location>
</feature>
<keyword evidence="2" id="KW-0812">Transmembrane</keyword>
<proteinExistence type="predicted"/>
<dbReference type="EMBL" id="LATX01001838">
    <property type="protein sequence ID" value="KTB37584.1"/>
    <property type="molecule type" value="Genomic_DNA"/>
</dbReference>
<evidence type="ECO:0000313" key="5">
    <source>
        <dbReference type="Proteomes" id="UP000054988"/>
    </source>
</evidence>
<name>A0A0W0FMP7_MONRR</name>
<accession>A0A0W0FMP7</accession>
<dbReference type="Pfam" id="PF20153">
    <property type="entry name" value="DUF6535"/>
    <property type="match status" value="1"/>
</dbReference>
<organism evidence="4 5">
    <name type="scientific">Moniliophthora roreri</name>
    <name type="common">Frosty pod rot fungus</name>
    <name type="synonym">Monilia roreri</name>
    <dbReference type="NCBI Taxonomy" id="221103"/>
    <lineage>
        <taxon>Eukaryota</taxon>
        <taxon>Fungi</taxon>
        <taxon>Dikarya</taxon>
        <taxon>Basidiomycota</taxon>
        <taxon>Agaricomycotina</taxon>
        <taxon>Agaricomycetes</taxon>
        <taxon>Agaricomycetidae</taxon>
        <taxon>Agaricales</taxon>
        <taxon>Marasmiineae</taxon>
        <taxon>Marasmiaceae</taxon>
        <taxon>Moniliophthora</taxon>
    </lineage>
</organism>
<keyword evidence="2" id="KW-1133">Transmembrane helix</keyword>
<protein>
    <recommendedName>
        <fullName evidence="3">DUF6535 domain-containing protein</fullName>
    </recommendedName>
</protein>
<evidence type="ECO:0000256" key="2">
    <source>
        <dbReference type="SAM" id="Phobius"/>
    </source>
</evidence>
<feature type="domain" description="DUF6535" evidence="3">
    <location>
        <begin position="91"/>
        <end position="216"/>
    </location>
</feature>
<evidence type="ECO:0000313" key="4">
    <source>
        <dbReference type="EMBL" id="KTB37584.1"/>
    </source>
</evidence>
<keyword evidence="2" id="KW-0472">Membrane</keyword>